<accession>A0AAE3QVQ5</accession>
<evidence type="ECO:0000259" key="2">
    <source>
        <dbReference type="PROSITE" id="PS50110"/>
    </source>
</evidence>
<dbReference type="SMART" id="SM00850">
    <property type="entry name" value="LytTR"/>
    <property type="match status" value="1"/>
</dbReference>
<reference evidence="4" key="1">
    <citation type="submission" date="2023-05" db="EMBL/GenBank/DDBJ databases">
        <authorList>
            <person name="Zhang X."/>
        </authorList>
    </citation>
    <scope>NUCLEOTIDE SEQUENCE</scope>
    <source>
        <strain evidence="4">YF14B1</strain>
    </source>
</reference>
<dbReference type="PANTHER" id="PTHR37299">
    <property type="entry name" value="TRANSCRIPTIONAL REGULATOR-RELATED"/>
    <property type="match status" value="1"/>
</dbReference>
<dbReference type="PANTHER" id="PTHR37299:SF1">
    <property type="entry name" value="STAGE 0 SPORULATION PROTEIN A HOMOLOG"/>
    <property type="match status" value="1"/>
</dbReference>
<keyword evidence="1" id="KW-0597">Phosphoprotein</keyword>
<dbReference type="EMBL" id="JASJOS010000033">
    <property type="protein sequence ID" value="MDJ1486285.1"/>
    <property type="molecule type" value="Genomic_DNA"/>
</dbReference>
<dbReference type="AlphaFoldDB" id="A0AAE3QVQ5"/>
<dbReference type="InterPro" id="IPR007492">
    <property type="entry name" value="LytTR_DNA-bd_dom"/>
</dbReference>
<dbReference type="SMART" id="SM00448">
    <property type="entry name" value="REC"/>
    <property type="match status" value="1"/>
</dbReference>
<evidence type="ECO:0000313" key="4">
    <source>
        <dbReference type="EMBL" id="MDJ1486285.1"/>
    </source>
</evidence>
<keyword evidence="4" id="KW-0238">DNA-binding</keyword>
<dbReference type="Gene3D" id="2.40.50.1020">
    <property type="entry name" value="LytTr DNA-binding domain"/>
    <property type="match status" value="1"/>
</dbReference>
<comment type="caution">
    <text evidence="4">The sequence shown here is derived from an EMBL/GenBank/DDBJ whole genome shotgun (WGS) entry which is preliminary data.</text>
</comment>
<evidence type="ECO:0000256" key="1">
    <source>
        <dbReference type="PROSITE-ProRule" id="PRU00169"/>
    </source>
</evidence>
<dbReference type="RefSeq" id="WP_313989756.1">
    <property type="nucleotide sequence ID" value="NZ_JASJOS010000033.1"/>
</dbReference>
<dbReference type="Pfam" id="PF00072">
    <property type="entry name" value="Response_reg"/>
    <property type="match status" value="1"/>
</dbReference>
<evidence type="ECO:0000259" key="3">
    <source>
        <dbReference type="PROSITE" id="PS50930"/>
    </source>
</evidence>
<dbReference type="InterPro" id="IPR001789">
    <property type="entry name" value="Sig_transdc_resp-reg_receiver"/>
</dbReference>
<dbReference type="PROSITE" id="PS50930">
    <property type="entry name" value="HTH_LYTTR"/>
    <property type="match status" value="1"/>
</dbReference>
<dbReference type="SUPFAM" id="SSF52172">
    <property type="entry name" value="CheY-like"/>
    <property type="match status" value="1"/>
</dbReference>
<dbReference type="GO" id="GO:0003677">
    <property type="term" value="F:DNA binding"/>
    <property type="evidence" value="ECO:0007669"/>
    <property type="project" value="UniProtKB-KW"/>
</dbReference>
<dbReference type="Proteomes" id="UP001241110">
    <property type="component" value="Unassembled WGS sequence"/>
</dbReference>
<sequence length="248" mass="28540">MKVIIIDDESGIREAVEKMIQWYRPTFQVVAHAETVRSGVELVRRHNPDLVFLDIQLRDGTAFELLQEFTAPAFKIIFITAFDNYAITAFKYSALDYLLKPIDPLELETALEKAEKIVNKEMLWTKLESFVNNMSISATTPRKLVLATAESLHVVNTRDIIRCEAYSNYTQFYLLDGKKILVSVTLKEYEHMLSSSGFFRSHQSHLINLTYLDRFDKRDGGMLILKDKSIVPIAARQKSELMQILKSL</sequence>
<protein>
    <submittedName>
        <fullName evidence="4">LytTR family DNA-binding domain-containing protein</fullName>
    </submittedName>
</protein>
<feature type="domain" description="Response regulatory" evidence="2">
    <location>
        <begin position="2"/>
        <end position="115"/>
    </location>
</feature>
<gene>
    <name evidence="4" type="ORF">QNI16_37740</name>
</gene>
<dbReference type="Gene3D" id="3.40.50.2300">
    <property type="match status" value="1"/>
</dbReference>
<name>A0AAE3QVQ5_9BACT</name>
<evidence type="ECO:0000313" key="5">
    <source>
        <dbReference type="Proteomes" id="UP001241110"/>
    </source>
</evidence>
<proteinExistence type="predicted"/>
<feature type="domain" description="HTH LytTR-type" evidence="3">
    <location>
        <begin position="144"/>
        <end position="247"/>
    </location>
</feature>
<dbReference type="CDD" id="cd17536">
    <property type="entry name" value="REC_YesN-like"/>
    <property type="match status" value="1"/>
</dbReference>
<feature type="modified residue" description="4-aspartylphosphate" evidence="1">
    <location>
        <position position="54"/>
    </location>
</feature>
<dbReference type="InterPro" id="IPR011006">
    <property type="entry name" value="CheY-like_superfamily"/>
</dbReference>
<dbReference type="PROSITE" id="PS50110">
    <property type="entry name" value="RESPONSE_REGULATORY"/>
    <property type="match status" value="1"/>
</dbReference>
<dbReference type="Pfam" id="PF04397">
    <property type="entry name" value="LytTR"/>
    <property type="match status" value="1"/>
</dbReference>
<organism evidence="4 5">
    <name type="scientific">Xanthocytophaga flava</name>
    <dbReference type="NCBI Taxonomy" id="3048013"/>
    <lineage>
        <taxon>Bacteria</taxon>
        <taxon>Pseudomonadati</taxon>
        <taxon>Bacteroidota</taxon>
        <taxon>Cytophagia</taxon>
        <taxon>Cytophagales</taxon>
        <taxon>Rhodocytophagaceae</taxon>
        <taxon>Xanthocytophaga</taxon>
    </lineage>
</organism>
<dbReference type="GO" id="GO:0000156">
    <property type="term" value="F:phosphorelay response regulator activity"/>
    <property type="evidence" value="ECO:0007669"/>
    <property type="project" value="InterPro"/>
</dbReference>
<dbReference type="InterPro" id="IPR046947">
    <property type="entry name" value="LytR-like"/>
</dbReference>